<dbReference type="InterPro" id="IPR009100">
    <property type="entry name" value="AcylCoA_DH/oxidase_NM_dom_sf"/>
</dbReference>
<keyword evidence="4" id="KW-0274">FAD</keyword>
<comment type="cofactor">
    <cofactor evidence="1">
        <name>FAD</name>
        <dbReference type="ChEBI" id="CHEBI:57692"/>
    </cofactor>
</comment>
<comment type="similarity">
    <text evidence="2">Belongs to the acyl-CoA dehydrogenase family.</text>
</comment>
<keyword evidence="3" id="KW-0285">Flavoprotein</keyword>
<evidence type="ECO:0000313" key="6">
    <source>
        <dbReference type="EMBL" id="ATP20270.1"/>
    </source>
</evidence>
<dbReference type="InterPro" id="IPR036250">
    <property type="entry name" value="AcylCo_DH-like_C"/>
</dbReference>
<dbReference type="Pfam" id="PF00441">
    <property type="entry name" value="Acyl-CoA_dh_1"/>
    <property type="match status" value="1"/>
</dbReference>
<gene>
    <name evidence="6" type="ORF">BV87_19000</name>
    <name evidence="7" type="ORF">GS397_12065</name>
</gene>
<dbReference type="SUPFAM" id="SSF47203">
    <property type="entry name" value="Acyl-CoA dehydrogenase C-terminal domain-like"/>
    <property type="match status" value="1"/>
</dbReference>
<dbReference type="InterPro" id="IPR046373">
    <property type="entry name" value="Acyl-CoA_Oxase/DH_mid-dom_sf"/>
</dbReference>
<dbReference type="InterPro" id="IPR009075">
    <property type="entry name" value="AcylCo_DH/oxidase_C"/>
</dbReference>
<evidence type="ECO:0000256" key="4">
    <source>
        <dbReference type="ARBA" id="ARBA00022827"/>
    </source>
</evidence>
<dbReference type="InterPro" id="IPR037069">
    <property type="entry name" value="AcylCoA_DH/ox_N_sf"/>
</dbReference>
<protein>
    <submittedName>
        <fullName evidence="6">Acyl-CoA dehydrogenase</fullName>
    </submittedName>
</protein>
<evidence type="ECO:0000256" key="1">
    <source>
        <dbReference type="ARBA" id="ARBA00001974"/>
    </source>
</evidence>
<dbReference type="AlphaFoldDB" id="A0A0J9CTX4"/>
<evidence type="ECO:0000313" key="7">
    <source>
        <dbReference type="EMBL" id="QHD67705.1"/>
    </source>
</evidence>
<dbReference type="RefSeq" id="WP_053094358.1">
    <property type="nucleotide sequence ID" value="NZ_CP020925.1"/>
</dbReference>
<dbReference type="PANTHER" id="PTHR43884:SF12">
    <property type="entry name" value="ISOVALERYL-COA DEHYDROGENASE, MITOCHONDRIAL-RELATED"/>
    <property type="match status" value="1"/>
</dbReference>
<organism evidence="6 8">
    <name type="scientific">Sphingobium yanoikuyae</name>
    <name type="common">Sphingomonas yanoikuyae</name>
    <dbReference type="NCBI Taxonomy" id="13690"/>
    <lineage>
        <taxon>Bacteria</taxon>
        <taxon>Pseudomonadati</taxon>
        <taxon>Pseudomonadota</taxon>
        <taxon>Alphaproteobacteria</taxon>
        <taxon>Sphingomonadales</taxon>
        <taxon>Sphingomonadaceae</taxon>
        <taxon>Sphingobium</taxon>
    </lineage>
</organism>
<dbReference type="GO" id="GO:0006552">
    <property type="term" value="P:L-leucine catabolic process"/>
    <property type="evidence" value="ECO:0007669"/>
    <property type="project" value="TreeGrafter"/>
</dbReference>
<dbReference type="PANTHER" id="PTHR43884">
    <property type="entry name" value="ACYL-COA DEHYDROGENASE"/>
    <property type="match status" value="1"/>
</dbReference>
<dbReference type="EMBL" id="CP020925">
    <property type="protein sequence ID" value="ATP20270.1"/>
    <property type="molecule type" value="Genomic_DNA"/>
</dbReference>
<sequence length="368" mass="40329">MIPDIQGQAPGTIDIVDRLAMFGARYDAAPNFPSESMSALIESGHHRWFAPQICGGLPFEDEATRCRTMARALREVGRGDLSIARLYEGHVNAMSLFECFGVPDQLHWLAKALDRGAWFGVWATEPSPGVQLTREAVPSLFGEKIFASGAGGLDYALVTAASEGEHRRLVIVRANEKVRADLSGWRVRGMRASVSGRYVLDDVKVEPDMLLGKPGDYDRDPRFTAGAWRFCAAQLGGIEALVTEIRRSMRDAAREDPVQRARFADATVAVRTAGFWVAEAAHRFASGHDDAVAVARMTRGVVEDAGFIAMEAAARILGTQSALDGQRADKIVRDLSLYLRQAGPDHARDEAAKALLDHDIWVEGERLW</sequence>
<dbReference type="EMBL" id="CP047218">
    <property type="protein sequence ID" value="QHD67705.1"/>
    <property type="molecule type" value="Genomic_DNA"/>
</dbReference>
<dbReference type="Proteomes" id="UP000037029">
    <property type="component" value="Chromosome"/>
</dbReference>
<evidence type="ECO:0000259" key="5">
    <source>
        <dbReference type="Pfam" id="PF00441"/>
    </source>
</evidence>
<dbReference type="GO" id="GO:0050660">
    <property type="term" value="F:flavin adenine dinucleotide binding"/>
    <property type="evidence" value="ECO:0007669"/>
    <property type="project" value="InterPro"/>
</dbReference>
<name>A0A0J9CTX4_SPHYA</name>
<reference evidence="7 9" key="2">
    <citation type="submission" date="2019-12" db="EMBL/GenBank/DDBJ databases">
        <title>Functional and genomic insights into the Sphingobium yanoikuyae YC-JY1, a bacterium efficiently degrading bisphenol A.</title>
        <authorList>
            <person name="Jia Y."/>
            <person name="Li X."/>
            <person name="Wang J."/>
            <person name="Eltoukhy A."/>
            <person name="Lamraoui I."/>
            <person name="Yan Y."/>
        </authorList>
    </citation>
    <scope>NUCLEOTIDE SEQUENCE [LARGE SCALE GENOMIC DNA]</scope>
    <source>
        <strain evidence="7 9">YC-JY1</strain>
    </source>
</reference>
<evidence type="ECO:0000256" key="2">
    <source>
        <dbReference type="ARBA" id="ARBA00009347"/>
    </source>
</evidence>
<dbReference type="GO" id="GO:0008470">
    <property type="term" value="F:3-methylbutanoyl-CoA dehydrogenase activity"/>
    <property type="evidence" value="ECO:0007669"/>
    <property type="project" value="TreeGrafter"/>
</dbReference>
<evidence type="ECO:0000256" key="3">
    <source>
        <dbReference type="ARBA" id="ARBA00022630"/>
    </source>
</evidence>
<reference evidence="6 8" key="1">
    <citation type="submission" date="2017-04" db="EMBL/GenBank/DDBJ databases">
        <title>Characterization, genome and methylation analysis of a phthalic acid esters degrading strain Sphingobium yanoikuyae SHJ.</title>
        <authorList>
            <person name="Feng L."/>
        </authorList>
    </citation>
    <scope>NUCLEOTIDE SEQUENCE [LARGE SCALE GENOMIC DNA]</scope>
    <source>
        <strain evidence="6 8">SHJ</strain>
    </source>
</reference>
<evidence type="ECO:0000313" key="9">
    <source>
        <dbReference type="Proteomes" id="UP000464086"/>
    </source>
</evidence>
<dbReference type="Gene3D" id="2.40.110.10">
    <property type="entry name" value="Butyryl-CoA Dehydrogenase, subunit A, domain 2"/>
    <property type="match status" value="1"/>
</dbReference>
<dbReference type="Gene3D" id="1.20.140.10">
    <property type="entry name" value="Butyryl-CoA Dehydrogenase, subunit A, domain 3"/>
    <property type="match status" value="1"/>
</dbReference>
<accession>A0A0J9CTX4</accession>
<proteinExistence type="inferred from homology"/>
<dbReference type="SUPFAM" id="SSF56645">
    <property type="entry name" value="Acyl-CoA dehydrogenase NM domain-like"/>
    <property type="match status" value="1"/>
</dbReference>
<dbReference type="Gene3D" id="1.10.540.10">
    <property type="entry name" value="Acyl-CoA dehydrogenase/oxidase, N-terminal domain"/>
    <property type="match status" value="1"/>
</dbReference>
<evidence type="ECO:0000313" key="8">
    <source>
        <dbReference type="Proteomes" id="UP000037029"/>
    </source>
</evidence>
<feature type="domain" description="Acyl-CoA dehydrogenase/oxidase C-terminal" evidence="5">
    <location>
        <begin position="223"/>
        <end position="343"/>
    </location>
</feature>
<dbReference type="Proteomes" id="UP000464086">
    <property type="component" value="Chromosome"/>
</dbReference>